<dbReference type="InterPro" id="IPR036576">
    <property type="entry name" value="WRKY_dom_sf"/>
</dbReference>
<evidence type="ECO:0000256" key="1">
    <source>
        <dbReference type="ARBA" id="ARBA00004123"/>
    </source>
</evidence>
<evidence type="ECO:0000256" key="3">
    <source>
        <dbReference type="ARBA" id="ARBA00023125"/>
    </source>
</evidence>
<reference evidence="7 8" key="1">
    <citation type="submission" date="2023-01" db="EMBL/GenBank/DDBJ databases">
        <authorList>
            <person name="Kreplak J."/>
        </authorList>
    </citation>
    <scope>NUCLEOTIDE SEQUENCE [LARGE SCALE GENOMIC DNA]</scope>
</reference>
<dbReference type="EMBL" id="OX451740">
    <property type="protein sequence ID" value="CAI8615694.1"/>
    <property type="molecule type" value="Genomic_DNA"/>
</dbReference>
<keyword evidence="3" id="KW-0238">DNA-binding</keyword>
<dbReference type="Proteomes" id="UP001157006">
    <property type="component" value="Chromosome 5"/>
</dbReference>
<name>A0AAV1AZG0_VICFA</name>
<dbReference type="PROSITE" id="PS50811">
    <property type="entry name" value="WRKY"/>
    <property type="match status" value="1"/>
</dbReference>
<dbReference type="Pfam" id="PF03106">
    <property type="entry name" value="WRKY"/>
    <property type="match status" value="1"/>
</dbReference>
<evidence type="ECO:0000256" key="4">
    <source>
        <dbReference type="ARBA" id="ARBA00023163"/>
    </source>
</evidence>
<evidence type="ECO:0000256" key="2">
    <source>
        <dbReference type="ARBA" id="ARBA00023015"/>
    </source>
</evidence>
<dbReference type="GO" id="GO:0000976">
    <property type="term" value="F:transcription cis-regulatory region binding"/>
    <property type="evidence" value="ECO:0007669"/>
    <property type="project" value="TreeGrafter"/>
</dbReference>
<evidence type="ECO:0000313" key="7">
    <source>
        <dbReference type="EMBL" id="CAI8615694.1"/>
    </source>
</evidence>
<protein>
    <recommendedName>
        <fullName evidence="6">WRKY domain-containing protein</fullName>
    </recommendedName>
</protein>
<keyword evidence="2" id="KW-0805">Transcription regulation</keyword>
<organism evidence="7 8">
    <name type="scientific">Vicia faba</name>
    <name type="common">Broad bean</name>
    <name type="synonym">Faba vulgaris</name>
    <dbReference type="NCBI Taxonomy" id="3906"/>
    <lineage>
        <taxon>Eukaryota</taxon>
        <taxon>Viridiplantae</taxon>
        <taxon>Streptophyta</taxon>
        <taxon>Embryophyta</taxon>
        <taxon>Tracheophyta</taxon>
        <taxon>Spermatophyta</taxon>
        <taxon>Magnoliopsida</taxon>
        <taxon>eudicotyledons</taxon>
        <taxon>Gunneridae</taxon>
        <taxon>Pentapetalae</taxon>
        <taxon>rosids</taxon>
        <taxon>fabids</taxon>
        <taxon>Fabales</taxon>
        <taxon>Fabaceae</taxon>
        <taxon>Papilionoideae</taxon>
        <taxon>50 kb inversion clade</taxon>
        <taxon>NPAAA clade</taxon>
        <taxon>Hologalegina</taxon>
        <taxon>IRL clade</taxon>
        <taxon>Fabeae</taxon>
        <taxon>Vicia</taxon>
    </lineage>
</organism>
<dbReference type="GO" id="GO:0003700">
    <property type="term" value="F:DNA-binding transcription factor activity"/>
    <property type="evidence" value="ECO:0007669"/>
    <property type="project" value="InterPro"/>
</dbReference>
<proteinExistence type="predicted"/>
<dbReference type="InterPro" id="IPR003657">
    <property type="entry name" value="WRKY_dom"/>
</dbReference>
<evidence type="ECO:0000256" key="5">
    <source>
        <dbReference type="ARBA" id="ARBA00023242"/>
    </source>
</evidence>
<keyword evidence="8" id="KW-1185">Reference proteome</keyword>
<keyword evidence="4" id="KW-0804">Transcription</keyword>
<dbReference type="AlphaFoldDB" id="A0AAV1AZG0"/>
<dbReference type="PANTHER" id="PTHR32096:SF133">
    <property type="entry name" value="WRKY TRANSCRIPTION FACTOR 41-RELATED"/>
    <property type="match status" value="1"/>
</dbReference>
<dbReference type="InterPro" id="IPR044810">
    <property type="entry name" value="WRKY_plant"/>
</dbReference>
<dbReference type="GO" id="GO:0005634">
    <property type="term" value="C:nucleus"/>
    <property type="evidence" value="ECO:0007669"/>
    <property type="project" value="UniProtKB-SubCell"/>
</dbReference>
<accession>A0AAV1AZG0</accession>
<feature type="domain" description="WRKY" evidence="6">
    <location>
        <begin position="40"/>
        <end position="103"/>
    </location>
</feature>
<gene>
    <name evidence="7" type="ORF">VFH_V191400</name>
</gene>
<dbReference type="SMART" id="SM00774">
    <property type="entry name" value="WRKY"/>
    <property type="match status" value="1"/>
</dbReference>
<evidence type="ECO:0000259" key="6">
    <source>
        <dbReference type="PROSITE" id="PS50811"/>
    </source>
</evidence>
<sequence>MENSTKIKRPKSLIKKRKSMPRWKEQVKICTNTGLFKGSLDDDYSWRKYGQKDILGTKFPRAYYRCKHRNGQGCLATKQIQRSDEDPTTIEVTYRGRHTCSQPKISKKNFPSKLENKKLHNDQKNQPQTQGANFSLKDELEETKEENFHWFCFPSLSIGSENETIMESFSDALISPETSKSNFYGLSEYHFGYNAQTSESDMNETLSATTSDTNSPIHDLDILLDRGDFDTDFPFNTPE</sequence>
<dbReference type="PANTHER" id="PTHR32096">
    <property type="entry name" value="WRKY TRANSCRIPTION FACTOR 30-RELATED-RELATED"/>
    <property type="match status" value="1"/>
</dbReference>
<comment type="subcellular location">
    <subcellularLocation>
        <location evidence="1">Nucleus</location>
    </subcellularLocation>
</comment>
<keyword evidence="5" id="KW-0539">Nucleus</keyword>
<evidence type="ECO:0000313" key="8">
    <source>
        <dbReference type="Proteomes" id="UP001157006"/>
    </source>
</evidence>
<dbReference type="SUPFAM" id="SSF118290">
    <property type="entry name" value="WRKY DNA-binding domain"/>
    <property type="match status" value="1"/>
</dbReference>
<dbReference type="Gene3D" id="2.20.25.80">
    <property type="entry name" value="WRKY domain"/>
    <property type="match status" value="1"/>
</dbReference>